<evidence type="ECO:0000256" key="2">
    <source>
        <dbReference type="ARBA" id="ARBA00012438"/>
    </source>
</evidence>
<dbReference type="InterPro" id="IPR036890">
    <property type="entry name" value="HATPase_C_sf"/>
</dbReference>
<proteinExistence type="predicted"/>
<sequence>MIPRYIKWALFFVPALVIGGFETVRHTLLTNILPMEMGNWVTAVIDAVVIAIVSRTLFQQFARTEQALSHERESRAVMEERERLARTLHDQIAQSLFYAGVQIQAVKSRAAAYADPALQSELDDISQSLREMDENVRQAIFNLKQKSVVGGAFEDRVRSYLDQTLSPTRIRWTMETSSPLPALLTTEQVQLFGILQEAITNVMKHARASHVRVRLEADDRDSTRWQFTIEDDGVGFDSQNSIQQAPGARRYGMEMMATRARDMGAEFLVQSSAQGTVIAIQSPSFAKSGARSTT</sequence>
<protein>
    <recommendedName>
        <fullName evidence="2">histidine kinase</fullName>
        <ecNumber evidence="2">2.7.13.3</ecNumber>
    </recommendedName>
</protein>
<dbReference type="STRING" id="1356854.N007_09355"/>
<dbReference type="KEGG" id="aaco:K1I37_05245"/>
<evidence type="ECO:0000256" key="4">
    <source>
        <dbReference type="ARBA" id="ARBA00022679"/>
    </source>
</evidence>
<keyword evidence="3" id="KW-0597">Phosphoprotein</keyword>
<dbReference type="CDD" id="cd16917">
    <property type="entry name" value="HATPase_UhpB-NarQ-NarX-like"/>
    <property type="match status" value="1"/>
</dbReference>
<dbReference type="PANTHER" id="PTHR24421:SF10">
    <property type="entry name" value="NITRATE_NITRITE SENSOR PROTEIN NARQ"/>
    <property type="match status" value="1"/>
</dbReference>
<dbReference type="EMBL" id="CP080467">
    <property type="protein sequence ID" value="UNO49910.1"/>
    <property type="molecule type" value="Genomic_DNA"/>
</dbReference>
<dbReference type="GO" id="GO:0000155">
    <property type="term" value="F:phosphorelay sensor kinase activity"/>
    <property type="evidence" value="ECO:0007669"/>
    <property type="project" value="InterPro"/>
</dbReference>
<evidence type="ECO:0000256" key="1">
    <source>
        <dbReference type="ARBA" id="ARBA00000085"/>
    </source>
</evidence>
<dbReference type="GO" id="GO:0046983">
    <property type="term" value="F:protein dimerization activity"/>
    <property type="evidence" value="ECO:0007669"/>
    <property type="project" value="InterPro"/>
</dbReference>
<dbReference type="RefSeq" id="WP_021296931.1">
    <property type="nucleotide sequence ID" value="NZ_AURB01000140.1"/>
</dbReference>
<dbReference type="SMART" id="SM00387">
    <property type="entry name" value="HATPase_c"/>
    <property type="match status" value="1"/>
</dbReference>
<dbReference type="InterPro" id="IPR011712">
    <property type="entry name" value="Sig_transdc_His_kin_sub3_dim/P"/>
</dbReference>
<accession>A0A9E6ZSY6</accession>
<dbReference type="Proteomes" id="UP000829401">
    <property type="component" value="Chromosome"/>
</dbReference>
<dbReference type="PANTHER" id="PTHR24421">
    <property type="entry name" value="NITRATE/NITRITE SENSOR PROTEIN NARX-RELATED"/>
    <property type="match status" value="1"/>
</dbReference>
<dbReference type="InterPro" id="IPR003594">
    <property type="entry name" value="HATPase_dom"/>
</dbReference>
<dbReference type="AlphaFoldDB" id="T0BWJ8"/>
<evidence type="ECO:0000313" key="11">
    <source>
        <dbReference type="Proteomes" id="UP000829401"/>
    </source>
</evidence>
<keyword evidence="4" id="KW-0808">Transferase</keyword>
<keyword evidence="7" id="KW-0067">ATP-binding</keyword>
<evidence type="ECO:0000259" key="9">
    <source>
        <dbReference type="SMART" id="SM00387"/>
    </source>
</evidence>
<organism evidence="10 11">
    <name type="scientific">Alicyclobacillus acidoterrestris (strain ATCC 49025 / DSM 3922 / CIP 106132 / NCIMB 13137 / GD3B)</name>
    <dbReference type="NCBI Taxonomy" id="1356854"/>
    <lineage>
        <taxon>Bacteria</taxon>
        <taxon>Bacillati</taxon>
        <taxon>Bacillota</taxon>
        <taxon>Bacilli</taxon>
        <taxon>Bacillales</taxon>
        <taxon>Alicyclobacillaceae</taxon>
        <taxon>Alicyclobacillus</taxon>
    </lineage>
</organism>
<comment type="catalytic activity">
    <reaction evidence="1">
        <text>ATP + protein L-histidine = ADP + protein N-phospho-L-histidine.</text>
        <dbReference type="EC" id="2.7.13.3"/>
    </reaction>
</comment>
<name>T0BWJ8_ALIAG</name>
<dbReference type="GO" id="GO:0016020">
    <property type="term" value="C:membrane"/>
    <property type="evidence" value="ECO:0007669"/>
    <property type="project" value="InterPro"/>
</dbReference>
<evidence type="ECO:0000313" key="10">
    <source>
        <dbReference type="EMBL" id="UNO49910.1"/>
    </source>
</evidence>
<accession>T0BWJ8</accession>
<evidence type="ECO:0000256" key="8">
    <source>
        <dbReference type="ARBA" id="ARBA00023012"/>
    </source>
</evidence>
<keyword evidence="11" id="KW-1185">Reference proteome</keyword>
<dbReference type="InterPro" id="IPR050482">
    <property type="entry name" value="Sensor_HK_TwoCompSys"/>
</dbReference>
<dbReference type="Pfam" id="PF07730">
    <property type="entry name" value="HisKA_3"/>
    <property type="match status" value="1"/>
</dbReference>
<keyword evidence="8" id="KW-0902">Two-component regulatory system</keyword>
<dbReference type="eggNOG" id="COG3850">
    <property type="taxonomic scope" value="Bacteria"/>
</dbReference>
<evidence type="ECO:0000256" key="5">
    <source>
        <dbReference type="ARBA" id="ARBA00022741"/>
    </source>
</evidence>
<dbReference type="SUPFAM" id="SSF55874">
    <property type="entry name" value="ATPase domain of HSP90 chaperone/DNA topoisomerase II/histidine kinase"/>
    <property type="match status" value="1"/>
</dbReference>
<gene>
    <name evidence="10" type="ORF">K1I37_05245</name>
</gene>
<evidence type="ECO:0000256" key="6">
    <source>
        <dbReference type="ARBA" id="ARBA00022777"/>
    </source>
</evidence>
<dbReference type="Gene3D" id="3.30.565.10">
    <property type="entry name" value="Histidine kinase-like ATPase, C-terminal domain"/>
    <property type="match status" value="1"/>
</dbReference>
<evidence type="ECO:0000256" key="7">
    <source>
        <dbReference type="ARBA" id="ARBA00022840"/>
    </source>
</evidence>
<dbReference type="GO" id="GO:0005524">
    <property type="term" value="F:ATP binding"/>
    <property type="evidence" value="ECO:0007669"/>
    <property type="project" value="UniProtKB-KW"/>
</dbReference>
<dbReference type="Gene3D" id="1.20.5.1930">
    <property type="match status" value="1"/>
</dbReference>
<feature type="domain" description="Histidine kinase/HSP90-like ATPase" evidence="9">
    <location>
        <begin position="186"/>
        <end position="286"/>
    </location>
</feature>
<dbReference type="OrthoDB" id="773385at2"/>
<evidence type="ECO:0000256" key="3">
    <source>
        <dbReference type="ARBA" id="ARBA00022553"/>
    </source>
</evidence>
<reference evidence="11" key="1">
    <citation type="journal article" date="2022" name="G3 (Bethesda)">
        <title>Unveiling the complete genome sequence of Alicyclobacillus acidoterrestris DSM 3922T, a taint-producing strain.</title>
        <authorList>
            <person name="Leonardo I.C."/>
            <person name="Barreto Crespo M.T."/>
            <person name="Gaspar F.B."/>
        </authorList>
    </citation>
    <scope>NUCLEOTIDE SEQUENCE [LARGE SCALE GENOMIC DNA]</scope>
    <source>
        <strain evidence="11">DSM 3922</strain>
    </source>
</reference>
<dbReference type="Pfam" id="PF02518">
    <property type="entry name" value="HATPase_c"/>
    <property type="match status" value="1"/>
</dbReference>
<keyword evidence="6 10" id="KW-0418">Kinase</keyword>
<dbReference type="EC" id="2.7.13.3" evidence="2"/>
<keyword evidence="5" id="KW-0547">Nucleotide-binding</keyword>